<evidence type="ECO:0000256" key="2">
    <source>
        <dbReference type="ARBA" id="ARBA00007749"/>
    </source>
</evidence>
<dbReference type="Gene3D" id="3.60.15.10">
    <property type="entry name" value="Ribonuclease Z/Hydroxyacylglutathione hydrolase-like"/>
    <property type="match status" value="1"/>
</dbReference>
<keyword evidence="3" id="KW-0479">Metal-binding</keyword>
<dbReference type="PANTHER" id="PTHR42978:SF7">
    <property type="entry name" value="METALLO-HYDROLASE RV2300C-RELATED"/>
    <property type="match status" value="1"/>
</dbReference>
<evidence type="ECO:0000256" key="3">
    <source>
        <dbReference type="ARBA" id="ARBA00022723"/>
    </source>
</evidence>
<evidence type="ECO:0000313" key="8">
    <source>
        <dbReference type="Proteomes" id="UP000449906"/>
    </source>
</evidence>
<evidence type="ECO:0000256" key="4">
    <source>
        <dbReference type="ARBA" id="ARBA00022801"/>
    </source>
</evidence>
<dbReference type="RefSeq" id="WP_151580535.1">
    <property type="nucleotide sequence ID" value="NZ_WBVM01000001.1"/>
</dbReference>
<dbReference type="SMART" id="SM00849">
    <property type="entry name" value="Lactamase_B"/>
    <property type="match status" value="1"/>
</dbReference>
<dbReference type="GO" id="GO:0046872">
    <property type="term" value="F:metal ion binding"/>
    <property type="evidence" value="ECO:0007669"/>
    <property type="project" value="UniProtKB-KW"/>
</dbReference>
<dbReference type="InterPro" id="IPR036866">
    <property type="entry name" value="RibonucZ/Hydroxyglut_hydro"/>
</dbReference>
<dbReference type="GO" id="GO:0016787">
    <property type="term" value="F:hydrolase activity"/>
    <property type="evidence" value="ECO:0007669"/>
    <property type="project" value="UniProtKB-KW"/>
</dbReference>
<keyword evidence="5" id="KW-0862">Zinc</keyword>
<dbReference type="InterPro" id="IPR051013">
    <property type="entry name" value="MBL_superfamily_lactonases"/>
</dbReference>
<dbReference type="InterPro" id="IPR001279">
    <property type="entry name" value="Metallo-B-lactamas"/>
</dbReference>
<comment type="cofactor">
    <cofactor evidence="1">
        <name>Zn(2+)</name>
        <dbReference type="ChEBI" id="CHEBI:29105"/>
    </cofactor>
</comment>
<dbReference type="PANTHER" id="PTHR42978">
    <property type="entry name" value="QUORUM-QUENCHING LACTONASE YTNP-RELATED-RELATED"/>
    <property type="match status" value="1"/>
</dbReference>
<evidence type="ECO:0000313" key="7">
    <source>
        <dbReference type="EMBL" id="KAB2813238.1"/>
    </source>
</evidence>
<feature type="domain" description="Metallo-beta-lactamase" evidence="6">
    <location>
        <begin position="41"/>
        <end position="241"/>
    </location>
</feature>
<comment type="caution">
    <text evidence="7">The sequence shown here is derived from an EMBL/GenBank/DDBJ whole genome shotgun (WGS) entry which is preliminary data.</text>
</comment>
<comment type="similarity">
    <text evidence="2">Belongs to the metallo-beta-lactamase superfamily.</text>
</comment>
<evidence type="ECO:0000259" key="6">
    <source>
        <dbReference type="SMART" id="SM00849"/>
    </source>
</evidence>
<protein>
    <submittedName>
        <fullName evidence="7">N-acyl homoserine lactonase family protein</fullName>
    </submittedName>
</protein>
<dbReference type="SUPFAM" id="SSF56281">
    <property type="entry name" value="Metallo-hydrolase/oxidoreductase"/>
    <property type="match status" value="1"/>
</dbReference>
<dbReference type="Pfam" id="PF00753">
    <property type="entry name" value="Lactamase_B"/>
    <property type="match status" value="1"/>
</dbReference>
<gene>
    <name evidence="7" type="ORF">F9L07_16340</name>
</gene>
<accession>A0A7J5E4Q4</accession>
<dbReference type="Proteomes" id="UP000449906">
    <property type="component" value="Unassembled WGS sequence"/>
</dbReference>
<name>A0A7J5E4Q4_NOCSI</name>
<evidence type="ECO:0000256" key="1">
    <source>
        <dbReference type="ARBA" id="ARBA00001947"/>
    </source>
</evidence>
<dbReference type="AlphaFoldDB" id="A0A7J5E4Q4"/>
<dbReference type="CDD" id="cd07729">
    <property type="entry name" value="AHL_lactonase_MBL-fold"/>
    <property type="match status" value="1"/>
</dbReference>
<reference evidence="7 8" key="1">
    <citation type="submission" date="2019-09" db="EMBL/GenBank/DDBJ databases">
        <title>Pimelobacter sp. isolated from Paulinella.</title>
        <authorList>
            <person name="Jeong S.E."/>
        </authorList>
    </citation>
    <scope>NUCLEOTIDE SEQUENCE [LARGE SCALE GENOMIC DNA]</scope>
    <source>
        <strain evidence="7 8">Pch-N</strain>
    </source>
</reference>
<evidence type="ECO:0000256" key="5">
    <source>
        <dbReference type="ARBA" id="ARBA00022833"/>
    </source>
</evidence>
<proteinExistence type="inferred from homology"/>
<organism evidence="7 8">
    <name type="scientific">Nocardioides simplex</name>
    <name type="common">Arthrobacter simplex</name>
    <dbReference type="NCBI Taxonomy" id="2045"/>
    <lineage>
        <taxon>Bacteria</taxon>
        <taxon>Bacillati</taxon>
        <taxon>Actinomycetota</taxon>
        <taxon>Actinomycetes</taxon>
        <taxon>Propionibacteriales</taxon>
        <taxon>Nocardioidaceae</taxon>
        <taxon>Pimelobacter</taxon>
    </lineage>
</organism>
<sequence>MTTRVWEIYAIHFATDPRRRAAQNFIEVPSEINPDATMPMDFYCWVLRSEDETILVDTGFSAAQSQNRNKTYLRDPLAAIRRGGIDLDQIADVVVTHLHYDHAGNMERLPQSRVHLQQAEIDFATAPETSDTTATAALDPIVTAEAQRRRRGGGLVLHQGSYRLRDGIDVLLSPGHTPGSQIVVVATAQGPYVLASDTVHLWPNLRLQAPFAITSSVEAVLASMDMCLALAGSVDRVIPGHEPLIRSVAHEIATGLGWYGITTDVGIRALASTRARCLR</sequence>
<dbReference type="EMBL" id="WBVM01000001">
    <property type="protein sequence ID" value="KAB2813238.1"/>
    <property type="molecule type" value="Genomic_DNA"/>
</dbReference>
<keyword evidence="4" id="KW-0378">Hydrolase</keyword>